<dbReference type="EMBL" id="JACHXN010000009">
    <property type="protein sequence ID" value="MBB3146872.1"/>
    <property type="molecule type" value="Genomic_DNA"/>
</dbReference>
<reference evidence="1 2" key="1">
    <citation type="submission" date="2020-08" db="EMBL/GenBank/DDBJ databases">
        <title>Genomic Encyclopedia of Type Strains, Phase III (KMG-III): the genomes of soil and plant-associated and newly described type strains.</title>
        <authorList>
            <person name="Whitman W."/>
        </authorList>
    </citation>
    <scope>NUCLEOTIDE SEQUENCE [LARGE SCALE GENOMIC DNA]</scope>
    <source>
        <strain evidence="1 2">CECT 7015</strain>
    </source>
</reference>
<name>A0A839UDC2_9HYPH</name>
<comment type="caution">
    <text evidence="1">The sequence shown here is derived from an EMBL/GenBank/DDBJ whole genome shotgun (WGS) entry which is preliminary data.</text>
</comment>
<protein>
    <submittedName>
        <fullName evidence="1">Transposase-like protein</fullName>
    </submittedName>
</protein>
<sequence>MNESSNVEMRRCRAERCLKPWPQTALATLVDLGMSDDKIARYLAVDETSVSRLRERYGIRMLEG</sequence>
<evidence type="ECO:0000313" key="2">
    <source>
        <dbReference type="Proteomes" id="UP000554520"/>
    </source>
</evidence>
<accession>A0A839UDC2</accession>
<proteinExistence type="predicted"/>
<dbReference type="Proteomes" id="UP000554520">
    <property type="component" value="Unassembled WGS sequence"/>
</dbReference>
<gene>
    <name evidence="1" type="ORF">FHS21_003288</name>
</gene>
<evidence type="ECO:0000313" key="1">
    <source>
        <dbReference type="EMBL" id="MBB3146872.1"/>
    </source>
</evidence>
<keyword evidence="2" id="KW-1185">Reference proteome</keyword>
<dbReference type="AlphaFoldDB" id="A0A839UDC2"/>
<organism evidence="1 2">
    <name type="scientific">Phyllobacterium trifolii</name>
    <dbReference type="NCBI Taxonomy" id="300193"/>
    <lineage>
        <taxon>Bacteria</taxon>
        <taxon>Pseudomonadati</taxon>
        <taxon>Pseudomonadota</taxon>
        <taxon>Alphaproteobacteria</taxon>
        <taxon>Hyphomicrobiales</taxon>
        <taxon>Phyllobacteriaceae</taxon>
        <taxon>Phyllobacterium</taxon>
    </lineage>
</organism>